<proteinExistence type="predicted"/>
<evidence type="ECO:0000313" key="2">
    <source>
        <dbReference type="Proteomes" id="UP001603857"/>
    </source>
</evidence>
<protein>
    <recommendedName>
        <fullName evidence="3">Ribosomal protein S10</fullName>
    </recommendedName>
</protein>
<evidence type="ECO:0000313" key="1">
    <source>
        <dbReference type="EMBL" id="KAL2334159.1"/>
    </source>
</evidence>
<dbReference type="AlphaFoldDB" id="A0ABD1MEK1"/>
<name>A0ABD1MEK1_9FABA</name>
<keyword evidence="2" id="KW-1185">Reference proteome</keyword>
<comment type="caution">
    <text evidence="1">The sequence shown here is derived from an EMBL/GenBank/DDBJ whole genome shotgun (WGS) entry which is preliminary data.</text>
</comment>
<sequence length="197" mass="22611">MIALSLRRNILSRCRRPTLTSSLMNHSLKKTFLPRNMTKRPRNDEKRIRRALDASPFIGTQQHRHLYFVFVFVFVSGQPCSGDLRPPVQKRLSSRSASLRHHALQDDKVEVVVLYLGMRATVLRIRLRLGFEGYSATIFLLSNRSNIHRSYFNSFLAQAIFRATDSELDVLGVPGKIRKRSTTSLLEEKPSSDVKDV</sequence>
<accession>A0ABD1MEK1</accession>
<organism evidence="1 2">
    <name type="scientific">Flemingia macrophylla</name>
    <dbReference type="NCBI Taxonomy" id="520843"/>
    <lineage>
        <taxon>Eukaryota</taxon>
        <taxon>Viridiplantae</taxon>
        <taxon>Streptophyta</taxon>
        <taxon>Embryophyta</taxon>
        <taxon>Tracheophyta</taxon>
        <taxon>Spermatophyta</taxon>
        <taxon>Magnoliopsida</taxon>
        <taxon>eudicotyledons</taxon>
        <taxon>Gunneridae</taxon>
        <taxon>Pentapetalae</taxon>
        <taxon>rosids</taxon>
        <taxon>fabids</taxon>
        <taxon>Fabales</taxon>
        <taxon>Fabaceae</taxon>
        <taxon>Papilionoideae</taxon>
        <taxon>50 kb inversion clade</taxon>
        <taxon>NPAAA clade</taxon>
        <taxon>indigoferoid/millettioid clade</taxon>
        <taxon>Phaseoleae</taxon>
        <taxon>Flemingia</taxon>
    </lineage>
</organism>
<dbReference type="Proteomes" id="UP001603857">
    <property type="component" value="Unassembled WGS sequence"/>
</dbReference>
<dbReference type="EMBL" id="JBGMDY010000005">
    <property type="protein sequence ID" value="KAL2334159.1"/>
    <property type="molecule type" value="Genomic_DNA"/>
</dbReference>
<evidence type="ECO:0008006" key="3">
    <source>
        <dbReference type="Google" id="ProtNLM"/>
    </source>
</evidence>
<reference evidence="1 2" key="1">
    <citation type="submission" date="2024-08" db="EMBL/GenBank/DDBJ databases">
        <title>Insights into the chromosomal genome structure of Flemingia macrophylla.</title>
        <authorList>
            <person name="Ding Y."/>
            <person name="Zhao Y."/>
            <person name="Bi W."/>
            <person name="Wu M."/>
            <person name="Zhao G."/>
            <person name="Gong Y."/>
            <person name="Li W."/>
            <person name="Zhang P."/>
        </authorList>
    </citation>
    <scope>NUCLEOTIDE SEQUENCE [LARGE SCALE GENOMIC DNA]</scope>
    <source>
        <strain evidence="1">DYQJB</strain>
        <tissue evidence="1">Leaf</tissue>
    </source>
</reference>
<gene>
    <name evidence="1" type="ORF">Fmac_015372</name>
</gene>